<evidence type="ECO:0000313" key="3">
    <source>
        <dbReference type="Proteomes" id="UP000095281"/>
    </source>
</evidence>
<feature type="compositionally biased region" description="Basic residues" evidence="1">
    <location>
        <begin position="37"/>
        <end position="46"/>
    </location>
</feature>
<feature type="chain" id="PRO_5009315950" evidence="2">
    <location>
        <begin position="24"/>
        <end position="282"/>
    </location>
</feature>
<evidence type="ECO:0000256" key="2">
    <source>
        <dbReference type="SAM" id="SignalP"/>
    </source>
</evidence>
<feature type="region of interest" description="Disordered" evidence="1">
    <location>
        <begin position="27"/>
        <end position="46"/>
    </location>
</feature>
<feature type="signal peptide" evidence="2">
    <location>
        <begin position="1"/>
        <end position="23"/>
    </location>
</feature>
<dbReference type="WBParaSite" id="MhA1_Contig315.frz3.gene7">
    <property type="protein sequence ID" value="MhA1_Contig315.frz3.gene7"/>
    <property type="gene ID" value="MhA1_Contig315.frz3.gene7"/>
</dbReference>
<evidence type="ECO:0000256" key="1">
    <source>
        <dbReference type="SAM" id="MobiDB-lite"/>
    </source>
</evidence>
<keyword evidence="2" id="KW-0732">Signal</keyword>
<accession>A0A1I8BLX6</accession>
<feature type="region of interest" description="Disordered" evidence="1">
    <location>
        <begin position="253"/>
        <end position="282"/>
    </location>
</feature>
<organism evidence="3 4">
    <name type="scientific">Meloidogyne hapla</name>
    <name type="common">Root-knot nematode worm</name>
    <dbReference type="NCBI Taxonomy" id="6305"/>
    <lineage>
        <taxon>Eukaryota</taxon>
        <taxon>Metazoa</taxon>
        <taxon>Ecdysozoa</taxon>
        <taxon>Nematoda</taxon>
        <taxon>Chromadorea</taxon>
        <taxon>Rhabditida</taxon>
        <taxon>Tylenchina</taxon>
        <taxon>Tylenchomorpha</taxon>
        <taxon>Tylenchoidea</taxon>
        <taxon>Meloidogynidae</taxon>
        <taxon>Meloidogyninae</taxon>
        <taxon>Meloidogyne</taxon>
    </lineage>
</organism>
<protein>
    <submittedName>
        <fullName evidence="4">Uncharacterized protein</fullName>
    </submittedName>
</protein>
<feature type="compositionally biased region" description="Basic and acidic residues" evidence="1">
    <location>
        <begin position="261"/>
        <end position="282"/>
    </location>
</feature>
<proteinExistence type="predicted"/>
<name>A0A1I8BLX6_MELHA</name>
<evidence type="ECO:0000313" key="4">
    <source>
        <dbReference type="WBParaSite" id="MhA1_Contig315.frz3.gene7"/>
    </source>
</evidence>
<keyword evidence="3" id="KW-1185">Reference proteome</keyword>
<dbReference type="AlphaFoldDB" id="A0A1I8BLX6"/>
<reference evidence="4" key="1">
    <citation type="submission" date="2016-11" db="UniProtKB">
        <authorList>
            <consortium name="WormBaseParasite"/>
        </authorList>
    </citation>
    <scope>IDENTIFICATION</scope>
</reference>
<dbReference type="Proteomes" id="UP000095281">
    <property type="component" value="Unplaced"/>
</dbReference>
<sequence>MRTFLFFLLFFAIIQLQIEPNNGMLGQRGKGGNFGKGSKKNQKGKAKVRIPQVPALPEVDKFSLVEVSLLARIFSGLNIQQFLSYSEGDLDIIIFDEGNNYINGSFNNPPLNQTLEKLKKATYHNLHHEAYPLENIFILWNLNIFTNNLINSFLRAYRHDHTPFMDLMIYYNVGKNPLKEISIEEYLEASKRILNNAKAFKEITKNSNTLKGVNYRVLMLEEKYPAVYSQELDRKYFKFTWMAYLKDVDRGQQQTGVHSSQDGRHAGGKEGQHHIWGKDLSL</sequence>